<dbReference type="PROSITE" id="PS51257">
    <property type="entry name" value="PROKAR_LIPOPROTEIN"/>
    <property type="match status" value="1"/>
</dbReference>
<proteinExistence type="predicted"/>
<evidence type="ECO:0008006" key="4">
    <source>
        <dbReference type="Google" id="ProtNLM"/>
    </source>
</evidence>
<feature type="region of interest" description="Disordered" evidence="1">
    <location>
        <begin position="34"/>
        <end position="53"/>
    </location>
</feature>
<dbReference type="Proteomes" id="UP001412067">
    <property type="component" value="Unassembled WGS sequence"/>
</dbReference>
<evidence type="ECO:0000256" key="1">
    <source>
        <dbReference type="SAM" id="MobiDB-lite"/>
    </source>
</evidence>
<sequence length="53" mass="5373">MKPVAGKRSTLCPAATLIGGCTIRPAMSSARDSSISRVASASNLKPARKPACS</sequence>
<protein>
    <recommendedName>
        <fullName evidence="4">Lipoprotein</fullName>
    </recommendedName>
</protein>
<name>A0ABR2LY52_9ASPA</name>
<accession>A0ABR2LY52</accession>
<organism evidence="2 3">
    <name type="scientific">Platanthera guangdongensis</name>
    <dbReference type="NCBI Taxonomy" id="2320717"/>
    <lineage>
        <taxon>Eukaryota</taxon>
        <taxon>Viridiplantae</taxon>
        <taxon>Streptophyta</taxon>
        <taxon>Embryophyta</taxon>
        <taxon>Tracheophyta</taxon>
        <taxon>Spermatophyta</taxon>
        <taxon>Magnoliopsida</taxon>
        <taxon>Liliopsida</taxon>
        <taxon>Asparagales</taxon>
        <taxon>Orchidaceae</taxon>
        <taxon>Orchidoideae</taxon>
        <taxon>Orchideae</taxon>
        <taxon>Orchidinae</taxon>
        <taxon>Platanthera</taxon>
    </lineage>
</organism>
<feature type="compositionally biased region" description="Polar residues" evidence="1">
    <location>
        <begin position="34"/>
        <end position="43"/>
    </location>
</feature>
<dbReference type="EMBL" id="JBBWWR010000013">
    <property type="protein sequence ID" value="KAK8955146.1"/>
    <property type="molecule type" value="Genomic_DNA"/>
</dbReference>
<comment type="caution">
    <text evidence="2">The sequence shown here is derived from an EMBL/GenBank/DDBJ whole genome shotgun (WGS) entry which is preliminary data.</text>
</comment>
<keyword evidence="3" id="KW-1185">Reference proteome</keyword>
<evidence type="ECO:0000313" key="3">
    <source>
        <dbReference type="Proteomes" id="UP001412067"/>
    </source>
</evidence>
<evidence type="ECO:0000313" key="2">
    <source>
        <dbReference type="EMBL" id="KAK8955146.1"/>
    </source>
</evidence>
<gene>
    <name evidence="2" type="ORF">KSP40_PGU015278</name>
</gene>
<reference evidence="2 3" key="1">
    <citation type="journal article" date="2022" name="Nat. Plants">
        <title>Genomes of leafy and leafless Platanthera orchids illuminate the evolution of mycoheterotrophy.</title>
        <authorList>
            <person name="Li M.H."/>
            <person name="Liu K.W."/>
            <person name="Li Z."/>
            <person name="Lu H.C."/>
            <person name="Ye Q.L."/>
            <person name="Zhang D."/>
            <person name="Wang J.Y."/>
            <person name="Li Y.F."/>
            <person name="Zhong Z.M."/>
            <person name="Liu X."/>
            <person name="Yu X."/>
            <person name="Liu D.K."/>
            <person name="Tu X.D."/>
            <person name="Liu B."/>
            <person name="Hao Y."/>
            <person name="Liao X.Y."/>
            <person name="Jiang Y.T."/>
            <person name="Sun W.H."/>
            <person name="Chen J."/>
            <person name="Chen Y.Q."/>
            <person name="Ai Y."/>
            <person name="Zhai J.W."/>
            <person name="Wu S.S."/>
            <person name="Zhou Z."/>
            <person name="Hsiao Y.Y."/>
            <person name="Wu W.L."/>
            <person name="Chen Y.Y."/>
            <person name="Lin Y.F."/>
            <person name="Hsu J.L."/>
            <person name="Li C.Y."/>
            <person name="Wang Z.W."/>
            <person name="Zhao X."/>
            <person name="Zhong W.Y."/>
            <person name="Ma X.K."/>
            <person name="Ma L."/>
            <person name="Huang J."/>
            <person name="Chen G.Z."/>
            <person name="Huang M.Z."/>
            <person name="Huang L."/>
            <person name="Peng D.H."/>
            <person name="Luo Y.B."/>
            <person name="Zou S.Q."/>
            <person name="Chen S.P."/>
            <person name="Lan S."/>
            <person name="Tsai W.C."/>
            <person name="Van de Peer Y."/>
            <person name="Liu Z.J."/>
        </authorList>
    </citation>
    <scope>NUCLEOTIDE SEQUENCE [LARGE SCALE GENOMIC DNA]</scope>
    <source>
        <strain evidence="2">Lor288</strain>
    </source>
</reference>